<name>A0A0E3GSB5_CLOSL</name>
<keyword evidence="12 19" id="KW-0547">Nucleotide-binding</keyword>
<comment type="catalytic activity">
    <reaction evidence="3">
        <text>adenosylcob(III)inamide + GTP = adenosylcob(III)inamide phosphate + GDP + H(+)</text>
        <dbReference type="Rhea" id="RHEA:15765"/>
        <dbReference type="ChEBI" id="CHEBI:2480"/>
        <dbReference type="ChEBI" id="CHEBI:15378"/>
        <dbReference type="ChEBI" id="CHEBI:37565"/>
        <dbReference type="ChEBI" id="CHEBI:58189"/>
        <dbReference type="ChEBI" id="CHEBI:58502"/>
        <dbReference type="EC" id="2.7.1.156"/>
    </reaction>
</comment>
<feature type="binding site" evidence="19">
    <location>
        <begin position="9"/>
        <end position="16"/>
    </location>
    <ligand>
        <name>GTP</name>
        <dbReference type="ChEBI" id="CHEBI:37565"/>
    </ligand>
</feature>
<dbReference type="STRING" id="1548.CSCA_4656"/>
<evidence type="ECO:0000256" key="9">
    <source>
        <dbReference type="ARBA" id="ARBA00012523"/>
    </source>
</evidence>
<dbReference type="KEGG" id="csq:CSCA_4656"/>
<evidence type="ECO:0000256" key="1">
    <source>
        <dbReference type="ARBA" id="ARBA00000312"/>
    </source>
</evidence>
<keyword evidence="20" id="KW-0548">Nucleotidyltransferase</keyword>
<dbReference type="PANTHER" id="PTHR34848">
    <property type="match status" value="1"/>
</dbReference>
<evidence type="ECO:0000256" key="6">
    <source>
        <dbReference type="ARBA" id="ARBA00005159"/>
    </source>
</evidence>
<evidence type="ECO:0000256" key="12">
    <source>
        <dbReference type="ARBA" id="ARBA00022741"/>
    </source>
</evidence>
<evidence type="ECO:0000256" key="10">
    <source>
        <dbReference type="ARBA" id="ARBA00022573"/>
    </source>
</evidence>
<evidence type="ECO:0000256" key="7">
    <source>
        <dbReference type="ARBA" id="ARBA00007490"/>
    </source>
</evidence>
<evidence type="ECO:0000313" key="20">
    <source>
        <dbReference type="EMBL" id="AKA71781.1"/>
    </source>
</evidence>
<dbReference type="PANTHER" id="PTHR34848:SF1">
    <property type="entry name" value="BIFUNCTIONAL ADENOSYLCOBALAMIN BIOSYNTHESIS PROTEIN COBU"/>
    <property type="match status" value="1"/>
</dbReference>
<dbReference type="RefSeq" id="WP_029163025.1">
    <property type="nucleotide sequence ID" value="NZ_CP009933.1"/>
</dbReference>
<evidence type="ECO:0000256" key="5">
    <source>
        <dbReference type="ARBA" id="ARBA00004692"/>
    </source>
</evidence>
<feature type="binding site" evidence="19">
    <location>
        <begin position="33"/>
        <end position="35"/>
    </location>
    <ligand>
        <name>GTP</name>
        <dbReference type="ChEBI" id="CHEBI:37565"/>
    </ligand>
</feature>
<comment type="catalytic activity">
    <reaction evidence="2">
        <text>adenosylcob(III)inamide phosphate + GTP + H(+) = adenosylcob(III)inamide-GDP + diphosphate</text>
        <dbReference type="Rhea" id="RHEA:22712"/>
        <dbReference type="ChEBI" id="CHEBI:15378"/>
        <dbReference type="ChEBI" id="CHEBI:33019"/>
        <dbReference type="ChEBI" id="CHEBI:37565"/>
        <dbReference type="ChEBI" id="CHEBI:58502"/>
        <dbReference type="ChEBI" id="CHEBI:60487"/>
        <dbReference type="EC" id="2.7.7.62"/>
    </reaction>
</comment>
<dbReference type="Gene3D" id="3.40.50.300">
    <property type="entry name" value="P-loop containing nucleotide triphosphate hydrolases"/>
    <property type="match status" value="1"/>
</dbReference>
<dbReference type="InterPro" id="IPR003203">
    <property type="entry name" value="CobU/CobP"/>
</dbReference>
<sequence>MGKIVLVTGGSRSGKSTFAEKILEGKDNVLYIATAKVTDEEMKKRIEIHKKSRNQKWSTYEGFKDLDKILEKDNNKYIMLECMGTMVTNLMFDKNIDFDTISLEEISKLEKEIKDEVKKVITVAKERDKELIVVTNEVGWSIVSGYRLGRIFSDILGHINQHIGSLSDEAYMVACGFPIRLK</sequence>
<accession>A0A0E3GSB5</accession>
<keyword evidence="14" id="KW-0067">ATP-binding</keyword>
<dbReference type="InterPro" id="IPR027417">
    <property type="entry name" value="P-loop_NTPase"/>
</dbReference>
<comment type="catalytic activity">
    <reaction evidence="1">
        <text>adenosylcob(III)inamide + ATP = adenosylcob(III)inamide phosphate + ADP + H(+)</text>
        <dbReference type="Rhea" id="RHEA:15769"/>
        <dbReference type="ChEBI" id="CHEBI:2480"/>
        <dbReference type="ChEBI" id="CHEBI:15378"/>
        <dbReference type="ChEBI" id="CHEBI:30616"/>
        <dbReference type="ChEBI" id="CHEBI:58502"/>
        <dbReference type="ChEBI" id="CHEBI:456216"/>
        <dbReference type="EC" id="2.7.1.156"/>
    </reaction>
</comment>
<keyword evidence="13" id="KW-0418">Kinase</keyword>
<dbReference type="GO" id="GO:0009236">
    <property type="term" value="P:cobalamin biosynthetic process"/>
    <property type="evidence" value="ECO:0007669"/>
    <property type="project" value="UniProtKB-UniPathway"/>
</dbReference>
<evidence type="ECO:0000256" key="15">
    <source>
        <dbReference type="ARBA" id="ARBA00023134"/>
    </source>
</evidence>
<protein>
    <recommendedName>
        <fullName evidence="16">Adenosylcobinamide kinase</fullName>
        <ecNumber evidence="8">2.7.1.156</ecNumber>
        <ecNumber evidence="9">2.7.7.62</ecNumber>
    </recommendedName>
    <alternativeName>
        <fullName evidence="17">Adenosylcobinamide-phosphate guanylyltransferase</fullName>
    </alternativeName>
</protein>
<keyword evidence="11 20" id="KW-0808">Transferase</keyword>
<evidence type="ECO:0000256" key="4">
    <source>
        <dbReference type="ARBA" id="ARBA00003889"/>
    </source>
</evidence>
<evidence type="ECO:0000313" key="21">
    <source>
        <dbReference type="Proteomes" id="UP000033115"/>
    </source>
</evidence>
<dbReference type="Pfam" id="PF02283">
    <property type="entry name" value="CobU"/>
    <property type="match status" value="1"/>
</dbReference>
<evidence type="ECO:0000256" key="17">
    <source>
        <dbReference type="ARBA" id="ARBA00030571"/>
    </source>
</evidence>
<feature type="binding site" evidence="19">
    <location>
        <position position="81"/>
    </location>
    <ligand>
        <name>GTP</name>
        <dbReference type="ChEBI" id="CHEBI:37565"/>
    </ligand>
</feature>
<dbReference type="NCBIfam" id="NF004469">
    <property type="entry name" value="PRK05800.1"/>
    <property type="match status" value="1"/>
</dbReference>
<evidence type="ECO:0000256" key="19">
    <source>
        <dbReference type="PIRSR" id="PIRSR006135-2"/>
    </source>
</evidence>
<evidence type="ECO:0000256" key="14">
    <source>
        <dbReference type="ARBA" id="ARBA00022840"/>
    </source>
</evidence>
<evidence type="ECO:0000256" key="11">
    <source>
        <dbReference type="ARBA" id="ARBA00022679"/>
    </source>
</evidence>
<keyword evidence="21" id="KW-1185">Reference proteome</keyword>
<dbReference type="GO" id="GO:0043752">
    <property type="term" value="F:adenosylcobinamide kinase activity"/>
    <property type="evidence" value="ECO:0007669"/>
    <property type="project" value="UniProtKB-EC"/>
</dbReference>
<dbReference type="GO" id="GO:0005525">
    <property type="term" value="F:GTP binding"/>
    <property type="evidence" value="ECO:0007669"/>
    <property type="project" value="UniProtKB-KW"/>
</dbReference>
<dbReference type="Proteomes" id="UP000033115">
    <property type="component" value="Chromosome"/>
</dbReference>
<evidence type="ECO:0000256" key="13">
    <source>
        <dbReference type="ARBA" id="ARBA00022777"/>
    </source>
</evidence>
<evidence type="ECO:0000256" key="3">
    <source>
        <dbReference type="ARBA" id="ARBA00001522"/>
    </source>
</evidence>
<dbReference type="AlphaFoldDB" id="A0A0E3GSB5"/>
<gene>
    <name evidence="20" type="ORF">CSCA_4656</name>
</gene>
<dbReference type="EC" id="2.7.7.62" evidence="9"/>
<dbReference type="EMBL" id="CP009933">
    <property type="protein sequence ID" value="AKA71781.1"/>
    <property type="molecule type" value="Genomic_DNA"/>
</dbReference>
<dbReference type="HOGENOM" id="CLU_094161_0_2_9"/>
<dbReference type="SUPFAM" id="SSF52540">
    <property type="entry name" value="P-loop containing nucleoside triphosphate hydrolases"/>
    <property type="match status" value="1"/>
</dbReference>
<feature type="active site" description="GMP-histidine intermediate" evidence="18">
    <location>
        <position position="49"/>
    </location>
</feature>
<comment type="pathway">
    <text evidence="6">Cofactor biosynthesis; adenosylcobalamin biosynthesis; adenosylcobalamin from cob(II)yrinate a,c-diamide: step 5/7.</text>
</comment>
<evidence type="ECO:0000256" key="2">
    <source>
        <dbReference type="ARBA" id="ARBA00000711"/>
    </source>
</evidence>
<feature type="binding site" evidence="19">
    <location>
        <position position="61"/>
    </location>
    <ligand>
        <name>GTP</name>
        <dbReference type="ChEBI" id="CHEBI:37565"/>
    </ligand>
</feature>
<dbReference type="UniPathway" id="UPA00148">
    <property type="reaction ID" value="UER00236"/>
</dbReference>
<evidence type="ECO:0000256" key="18">
    <source>
        <dbReference type="PIRSR" id="PIRSR006135-1"/>
    </source>
</evidence>
<comment type="function">
    <text evidence="4">Catalyzes ATP-dependent phosphorylation of adenosylcobinamide and addition of GMP to adenosylcobinamide phosphate.</text>
</comment>
<dbReference type="EC" id="2.7.1.156" evidence="8"/>
<reference evidence="20 21" key="1">
    <citation type="journal article" date="2015" name="J. Biotechnol.">
        <title>Complete genome sequence of a malodorant-producing acetogen, Clostridium scatologenes ATCC 25775(T).</title>
        <authorList>
            <person name="Zhu Z."/>
            <person name="Guo T."/>
            <person name="Zheng H."/>
            <person name="Song T."/>
            <person name="Ouyang P."/>
            <person name="Xie J."/>
        </authorList>
    </citation>
    <scope>NUCLEOTIDE SEQUENCE [LARGE SCALE GENOMIC DNA]</scope>
    <source>
        <strain evidence="20 21">ATCC 25775</strain>
    </source>
</reference>
<feature type="binding site" evidence="19">
    <location>
        <begin position="50"/>
        <end position="53"/>
    </location>
    <ligand>
        <name>GTP</name>
        <dbReference type="ChEBI" id="CHEBI:37565"/>
    </ligand>
</feature>
<dbReference type="PIRSF" id="PIRSF006135">
    <property type="entry name" value="CobU"/>
    <property type="match status" value="1"/>
</dbReference>
<dbReference type="CDD" id="cd00544">
    <property type="entry name" value="CobU"/>
    <property type="match status" value="1"/>
</dbReference>
<evidence type="ECO:0000256" key="16">
    <source>
        <dbReference type="ARBA" id="ARBA00029570"/>
    </source>
</evidence>
<organism evidence="20 21">
    <name type="scientific">Clostridium scatologenes</name>
    <dbReference type="NCBI Taxonomy" id="1548"/>
    <lineage>
        <taxon>Bacteria</taxon>
        <taxon>Bacillati</taxon>
        <taxon>Bacillota</taxon>
        <taxon>Clostridia</taxon>
        <taxon>Eubacteriales</taxon>
        <taxon>Clostridiaceae</taxon>
        <taxon>Clostridium</taxon>
    </lineage>
</organism>
<dbReference type="GO" id="GO:0008820">
    <property type="term" value="F:cobinamide phosphate guanylyltransferase activity"/>
    <property type="evidence" value="ECO:0007669"/>
    <property type="project" value="UniProtKB-EC"/>
</dbReference>
<comment type="pathway">
    <text evidence="5">Cofactor biosynthesis; adenosylcobalamin biosynthesis; adenosylcobalamin from cob(II)yrinate a,c-diamide: step 6/7.</text>
</comment>
<keyword evidence="10" id="KW-0169">Cobalamin biosynthesis</keyword>
<proteinExistence type="inferred from homology"/>
<evidence type="ECO:0000256" key="8">
    <source>
        <dbReference type="ARBA" id="ARBA00012016"/>
    </source>
</evidence>
<keyword evidence="15 19" id="KW-0342">GTP-binding</keyword>
<comment type="similarity">
    <text evidence="7">Belongs to the CobU/CobP family.</text>
</comment>
<dbReference type="GO" id="GO:0005524">
    <property type="term" value="F:ATP binding"/>
    <property type="evidence" value="ECO:0007669"/>
    <property type="project" value="UniProtKB-KW"/>
</dbReference>